<dbReference type="AlphaFoldDB" id="A0A060DK23"/>
<accession>A0A060DK23</accession>
<dbReference type="EMBL" id="CP007793">
    <property type="protein sequence ID" value="AIB13145.1"/>
    <property type="molecule type" value="Genomic_DNA"/>
</dbReference>
<dbReference type="KEGG" id="abq:ABAZ39_14365"/>
<keyword evidence="1 4" id="KW-0808">Transferase</keyword>
<name>A0A060DK23_9PROT</name>
<evidence type="ECO:0000256" key="1">
    <source>
        <dbReference type="ARBA" id="ARBA00022679"/>
    </source>
</evidence>
<dbReference type="InterPro" id="IPR016181">
    <property type="entry name" value="Acyl_CoA_acyltransferase"/>
</dbReference>
<dbReference type="SUPFAM" id="SSF55729">
    <property type="entry name" value="Acyl-CoA N-acyltransferases (Nat)"/>
    <property type="match status" value="1"/>
</dbReference>
<evidence type="ECO:0000256" key="2">
    <source>
        <dbReference type="ARBA" id="ARBA00023315"/>
    </source>
</evidence>
<organism evidence="4 5">
    <name type="scientific">Azospirillum argentinense</name>
    <dbReference type="NCBI Taxonomy" id="2970906"/>
    <lineage>
        <taxon>Bacteria</taxon>
        <taxon>Pseudomonadati</taxon>
        <taxon>Pseudomonadota</taxon>
        <taxon>Alphaproteobacteria</taxon>
        <taxon>Rhodospirillales</taxon>
        <taxon>Azospirillaceae</taxon>
        <taxon>Azospirillum</taxon>
    </lineage>
</organism>
<evidence type="ECO:0000313" key="4">
    <source>
        <dbReference type="EMBL" id="AIB13145.1"/>
    </source>
</evidence>
<proteinExistence type="predicted"/>
<dbReference type="Pfam" id="PF00583">
    <property type="entry name" value="Acetyltransf_1"/>
    <property type="match status" value="1"/>
</dbReference>
<evidence type="ECO:0000259" key="3">
    <source>
        <dbReference type="PROSITE" id="PS51186"/>
    </source>
</evidence>
<gene>
    <name evidence="4" type="ORF">ABAZ39_14365</name>
</gene>
<dbReference type="GO" id="GO:0016747">
    <property type="term" value="F:acyltransferase activity, transferring groups other than amino-acyl groups"/>
    <property type="evidence" value="ECO:0007669"/>
    <property type="project" value="InterPro"/>
</dbReference>
<dbReference type="PROSITE" id="PS51186">
    <property type="entry name" value="GNAT"/>
    <property type="match status" value="1"/>
</dbReference>
<dbReference type="Gene3D" id="3.40.630.30">
    <property type="match status" value="1"/>
</dbReference>
<dbReference type="PANTHER" id="PTHR43877">
    <property type="entry name" value="AMINOALKYLPHOSPHONATE N-ACETYLTRANSFERASE-RELATED-RELATED"/>
    <property type="match status" value="1"/>
</dbReference>
<keyword evidence="2" id="KW-0012">Acyltransferase</keyword>
<protein>
    <submittedName>
        <fullName evidence="4">Alanine acetyltransferase</fullName>
    </submittedName>
</protein>
<dbReference type="Proteomes" id="UP000027186">
    <property type="component" value="Chromosome"/>
</dbReference>
<sequence>MTAAPPELSSPRTSHPVRLQAAGLADAAVIAALQQVCFPDDPWSGEAVASLIGQPGFFAALALREGAEGDDPVGFLLARVAAEDGEIIAVGVRADARGQGTGRRLVAAALDGARALGATALFLEVAEDNGMAQSLYKSCGFFAVGRRPGYYRRADGRVAALVLRYSYTDK</sequence>
<dbReference type="CDD" id="cd04301">
    <property type="entry name" value="NAT_SF"/>
    <property type="match status" value="1"/>
</dbReference>
<reference evidence="4 5" key="1">
    <citation type="journal article" date="2014" name="Genome Announc.">
        <title>Complete Genome Sequence of the Model Rhizosphere Strain Azospirillum brasilense Az39, Successfully Applied in Agriculture.</title>
        <authorList>
            <person name="Rivera D."/>
            <person name="Revale S."/>
            <person name="Molina R."/>
            <person name="Gualpa J."/>
            <person name="Puente M."/>
            <person name="Maroniche G."/>
            <person name="Paris G."/>
            <person name="Baker D."/>
            <person name="Clavijo B."/>
            <person name="McLay K."/>
            <person name="Spaepen S."/>
            <person name="Perticari A."/>
            <person name="Vazquez M."/>
            <person name="Wisniewski-Dye F."/>
            <person name="Watkins C."/>
            <person name="Martinez-Abarca F."/>
            <person name="Vanderleyden J."/>
            <person name="Cassan F."/>
        </authorList>
    </citation>
    <scope>NUCLEOTIDE SEQUENCE [LARGE SCALE GENOMIC DNA]</scope>
    <source>
        <strain evidence="4 5">Az39</strain>
    </source>
</reference>
<dbReference type="InterPro" id="IPR000182">
    <property type="entry name" value="GNAT_dom"/>
</dbReference>
<feature type="domain" description="N-acetyltransferase" evidence="3">
    <location>
        <begin position="17"/>
        <end position="168"/>
    </location>
</feature>
<dbReference type="RefSeq" id="WP_051658034.1">
    <property type="nucleotide sequence ID" value="NZ_CP007793.1"/>
</dbReference>
<dbReference type="InterPro" id="IPR050832">
    <property type="entry name" value="Bact_Acetyltransf"/>
</dbReference>
<evidence type="ECO:0000313" key="5">
    <source>
        <dbReference type="Proteomes" id="UP000027186"/>
    </source>
</evidence>